<dbReference type="RefSeq" id="WP_344938977.1">
    <property type="nucleotide sequence ID" value="NZ_BAAAZG010000001.1"/>
</dbReference>
<accession>A0ABP7UV59</accession>
<comment type="caution">
    <text evidence="2">The sequence shown here is derived from an EMBL/GenBank/DDBJ whole genome shotgun (WGS) entry which is preliminary data.</text>
</comment>
<evidence type="ECO:0000313" key="3">
    <source>
        <dbReference type="Proteomes" id="UP001500683"/>
    </source>
</evidence>
<evidence type="ECO:0000313" key="2">
    <source>
        <dbReference type="EMBL" id="GAA4053745.1"/>
    </source>
</evidence>
<evidence type="ECO:0008006" key="4">
    <source>
        <dbReference type="Google" id="ProtNLM"/>
    </source>
</evidence>
<protein>
    <recommendedName>
        <fullName evidence="4">C2H2-type domain-containing protein</fullName>
    </recommendedName>
</protein>
<name>A0ABP7UV59_9ACTN</name>
<organism evidence="2 3">
    <name type="scientific">Actinomadura miaoliensis</name>
    <dbReference type="NCBI Taxonomy" id="430685"/>
    <lineage>
        <taxon>Bacteria</taxon>
        <taxon>Bacillati</taxon>
        <taxon>Actinomycetota</taxon>
        <taxon>Actinomycetes</taxon>
        <taxon>Streptosporangiales</taxon>
        <taxon>Thermomonosporaceae</taxon>
        <taxon>Actinomadura</taxon>
    </lineage>
</organism>
<reference evidence="3" key="1">
    <citation type="journal article" date="2019" name="Int. J. Syst. Evol. Microbiol.">
        <title>The Global Catalogue of Microorganisms (GCM) 10K type strain sequencing project: providing services to taxonomists for standard genome sequencing and annotation.</title>
        <authorList>
            <consortium name="The Broad Institute Genomics Platform"/>
            <consortium name="The Broad Institute Genome Sequencing Center for Infectious Disease"/>
            <person name="Wu L."/>
            <person name="Ma J."/>
        </authorList>
    </citation>
    <scope>NUCLEOTIDE SEQUENCE [LARGE SCALE GENOMIC DNA]</scope>
    <source>
        <strain evidence="3">JCM 16702</strain>
    </source>
</reference>
<gene>
    <name evidence="2" type="ORF">GCM10022214_00350</name>
</gene>
<evidence type="ECO:0000256" key="1">
    <source>
        <dbReference type="SAM" id="MobiDB-lite"/>
    </source>
</evidence>
<sequence length="161" mass="17491">MFDQQEEGPEFGYAVDALWSARDWEVEQVRVVLCAAGCAEFPARAGFSVESHDPLTVGICDDFTDPARPVAARARAAQVLTEAGYRIEPHPYDEELPAVRPPAGQTPAPPARGERGRHCVECGQPLTPVEAAASRAHRWHGRCADCRAEQLARSAEAADQD</sequence>
<keyword evidence="3" id="KW-1185">Reference proteome</keyword>
<dbReference type="Proteomes" id="UP001500683">
    <property type="component" value="Unassembled WGS sequence"/>
</dbReference>
<feature type="region of interest" description="Disordered" evidence="1">
    <location>
        <begin position="92"/>
        <end position="115"/>
    </location>
</feature>
<proteinExistence type="predicted"/>
<dbReference type="EMBL" id="BAAAZG010000001">
    <property type="protein sequence ID" value="GAA4053745.1"/>
    <property type="molecule type" value="Genomic_DNA"/>
</dbReference>